<name>A0A428S0K2_9HYPO</name>
<evidence type="ECO:0000256" key="1">
    <source>
        <dbReference type="SAM" id="MobiDB-lite"/>
    </source>
</evidence>
<evidence type="ECO:0000313" key="2">
    <source>
        <dbReference type="EMBL" id="RSL83223.1"/>
    </source>
</evidence>
<protein>
    <submittedName>
        <fullName evidence="2">Uncharacterized protein</fullName>
    </submittedName>
</protein>
<gene>
    <name evidence="2" type="ORF">CEP51_004629</name>
</gene>
<feature type="region of interest" description="Disordered" evidence="1">
    <location>
        <begin position="52"/>
        <end position="71"/>
    </location>
</feature>
<comment type="caution">
    <text evidence="2">The sequence shown here is derived from an EMBL/GenBank/DDBJ whole genome shotgun (WGS) entry which is preliminary data.</text>
</comment>
<organism evidence="2 3">
    <name type="scientific">Fusarium floridanum</name>
    <dbReference type="NCBI Taxonomy" id="1325733"/>
    <lineage>
        <taxon>Eukaryota</taxon>
        <taxon>Fungi</taxon>
        <taxon>Dikarya</taxon>
        <taxon>Ascomycota</taxon>
        <taxon>Pezizomycotina</taxon>
        <taxon>Sordariomycetes</taxon>
        <taxon>Hypocreomycetidae</taxon>
        <taxon>Hypocreales</taxon>
        <taxon>Nectriaceae</taxon>
        <taxon>Fusarium</taxon>
        <taxon>Fusarium solani species complex</taxon>
    </lineage>
</organism>
<dbReference type="EMBL" id="NKCL01000087">
    <property type="protein sequence ID" value="RSL83223.1"/>
    <property type="molecule type" value="Genomic_DNA"/>
</dbReference>
<evidence type="ECO:0000313" key="3">
    <source>
        <dbReference type="Proteomes" id="UP000287972"/>
    </source>
</evidence>
<proteinExistence type="predicted"/>
<dbReference type="AlphaFoldDB" id="A0A428S0K2"/>
<dbReference type="Proteomes" id="UP000287972">
    <property type="component" value="Unassembled WGS sequence"/>
</dbReference>
<keyword evidence="3" id="KW-1185">Reference proteome</keyword>
<reference evidence="2 3" key="1">
    <citation type="submission" date="2017-06" db="EMBL/GenBank/DDBJ databases">
        <title>Comparative genomic analysis of Ambrosia Fusariam Clade fungi.</title>
        <authorList>
            <person name="Stajich J.E."/>
            <person name="Carrillo J."/>
            <person name="Kijimoto T."/>
            <person name="Eskalen A."/>
            <person name="O'Donnell K."/>
            <person name="Kasson M."/>
        </authorList>
    </citation>
    <scope>NUCLEOTIDE SEQUENCE [LARGE SCALE GENOMIC DNA]</scope>
    <source>
        <strain evidence="2 3">NRRL62606</strain>
    </source>
</reference>
<sequence length="104" mass="11708">MTSFLFYASLTITWSGARQITIYLNSFDETQLLFLASIVIVIDLNFPEREGGIDRPFPPTERSEVHDEGSMSDPTELLRVQLHLTLPLFPPLRITQTGVGNSIN</sequence>
<accession>A0A428S0K2</accession>